<dbReference type="InterPro" id="IPR045793">
    <property type="entry name" value="PcRGLX/YetA-like"/>
</dbReference>
<dbReference type="PROSITE" id="PS51318">
    <property type="entry name" value="TAT"/>
    <property type="match status" value="1"/>
</dbReference>
<dbReference type="InterPro" id="IPR048330">
    <property type="entry name" value="PcRGLX/YetA_2nd"/>
</dbReference>
<accession>A0ABT1JMW2</accession>
<dbReference type="PANTHER" id="PTHR40081">
    <property type="entry name" value="CONCANAVALIN A-LIKE LECTIN/GLUCANASE"/>
    <property type="match status" value="1"/>
</dbReference>
<dbReference type="InterPro" id="IPR006311">
    <property type="entry name" value="TAT_signal"/>
</dbReference>
<reference evidence="5 6" key="1">
    <citation type="submission" date="2022-06" db="EMBL/GenBank/DDBJ databases">
        <title>Genomic Encyclopedia of Type Strains, Phase I: the one thousand microbial genomes (KMG-I) project.</title>
        <authorList>
            <person name="Kyrpides N."/>
        </authorList>
    </citation>
    <scope>NUCLEOTIDE SEQUENCE [LARGE SCALE GENOMIC DNA]</scope>
    <source>
        <strain evidence="5 6">DSM 43889</strain>
    </source>
</reference>
<organism evidence="5 6">
    <name type="scientific">Actinoalloteichus caeruleus DSM 43889</name>
    <dbReference type="NCBI Taxonomy" id="1120930"/>
    <lineage>
        <taxon>Bacteria</taxon>
        <taxon>Bacillati</taxon>
        <taxon>Actinomycetota</taxon>
        <taxon>Actinomycetes</taxon>
        <taxon>Pseudonocardiales</taxon>
        <taxon>Pseudonocardiaceae</taxon>
        <taxon>Actinoalloteichus</taxon>
        <taxon>Actinoalloteichus cyanogriseus</taxon>
    </lineage>
</organism>
<dbReference type="Proteomes" id="UP000791080">
    <property type="component" value="Unassembled WGS sequence"/>
</dbReference>
<proteinExistence type="predicted"/>
<dbReference type="Pfam" id="PF21345">
    <property type="entry name" value="PcRGLX_2nd"/>
    <property type="match status" value="1"/>
</dbReference>
<feature type="domain" description="PcRGLX/YetA-like C-terminal alpha/alpha toroid" evidence="4">
    <location>
        <begin position="495"/>
        <end position="903"/>
    </location>
</feature>
<evidence type="ECO:0000313" key="6">
    <source>
        <dbReference type="Proteomes" id="UP000791080"/>
    </source>
</evidence>
<dbReference type="InterPro" id="IPR048331">
    <property type="entry name" value="PcRGLX/YetA_3rd"/>
</dbReference>
<feature type="signal peptide" evidence="1">
    <location>
        <begin position="1"/>
        <end position="32"/>
    </location>
</feature>
<dbReference type="InterPro" id="IPR048329">
    <property type="entry name" value="PcRGLX_1st"/>
</dbReference>
<name>A0ABT1JMW2_ACTCY</name>
<gene>
    <name evidence="5" type="ORF">G443_004134</name>
</gene>
<sequence length="904" mass="101053">MTGFARRTFMQGTAAVGAATQLPWLLASQATAADGEDVPAARPAPIRWLESTPTENVGSTWGVSWPKGTLPADQSFSLRTAGGDRVPVQTWPIGYWPDGSLKWSACAIGAAAPAAEEYVLEPGAGLAPRTKVRVTERADHVMVDTGVLRCRINRSGTTLIASMSRGGREIARGGELVCQWQDGVEDSEDGSTRRARFVSHIDSVEVEQDGPIRAVVRITGTHRGQRGREWLPFTVRLYLYAGAEHVRMMHTFVFDSNGSSDFIRALGIRFRVVMRDQPHDRHVRLVGDGHGLLSEAVRGLTGLRRDPGQEVRDAQVAGRATPPVDTFPDNVRTRLHLIPTWGDFTLAQLTSEGFQIRKRTSPGHAWITVDSGHRAAGFGYVGGVSGGLGFGMRDFWQKCPTQLDVRGAAGDEAEVTVWLWSPDAPPMDVRFYHDGLGMDDYPEQREGLEITYEDYEPGFGTAEGIARTSELMFWALDATPEADRLVAMADTVRTPPQLVTTPEHHHRAGVFGDWAPVDRSTPERAEIEDRLDFLFEFHRDQVDQHHWYGFWDYGDVMHTYDGDRHTWRYDIGGYAWDNSELSPDLWLWYSYLRSGRADVFRMAEAMTRHTGETDVYHSGPYAGLGTRHNVQHWGCSAKQVRISTVAYRRFYYFLTADERVGDLMRELVDADRTFLTLDPIRKIREGEYAPDPNALAIGLGTDWGALSAAWLAEWERGGDDTYRDKLLTSMRTIGELSRGFFTDDVRYDMDTGAYSSDSDVARASHLSAVHGLTEICSELVRLVPEETGFAEAWLGYCRLYNASREEQEAELGRHLGNLNLRQAHCRLTAYAANRLGDEDLAQRAKEEFYRGEAGYPRDLTWERRRVEGPSALNPVDETDFVSTNASAQYGLAAIQTLALVPDRF</sequence>
<protein>
    <recommendedName>
        <fullName evidence="7">Tat pathway signal sequence domain protein</fullName>
    </recommendedName>
</protein>
<feature type="domain" description="PcRGLX/YetA-like N-terminal RIFT barrel" evidence="2">
    <location>
        <begin position="44"/>
        <end position="122"/>
    </location>
</feature>
<dbReference type="Pfam" id="PF19501">
    <property type="entry name" value="PcRGLX_1st"/>
    <property type="match status" value="1"/>
</dbReference>
<evidence type="ECO:0000259" key="2">
    <source>
        <dbReference type="Pfam" id="PF19501"/>
    </source>
</evidence>
<feature type="domain" description="PcRGLX/YetA-like central beta-sandwich" evidence="3">
    <location>
        <begin position="132"/>
        <end position="489"/>
    </location>
</feature>
<dbReference type="Pfam" id="PF21346">
    <property type="entry name" value="PcRGLX_3rd"/>
    <property type="match status" value="1"/>
</dbReference>
<evidence type="ECO:0008006" key="7">
    <source>
        <dbReference type="Google" id="ProtNLM"/>
    </source>
</evidence>
<evidence type="ECO:0000313" key="5">
    <source>
        <dbReference type="EMBL" id="MCP2333864.1"/>
    </source>
</evidence>
<evidence type="ECO:0000256" key="1">
    <source>
        <dbReference type="SAM" id="SignalP"/>
    </source>
</evidence>
<evidence type="ECO:0000259" key="3">
    <source>
        <dbReference type="Pfam" id="PF21345"/>
    </source>
</evidence>
<dbReference type="PANTHER" id="PTHR40081:SF1">
    <property type="entry name" value="TAT PATHWAY SIGNAL SEQUENCE DOMAIN PROTEIN"/>
    <property type="match status" value="1"/>
</dbReference>
<keyword evidence="1" id="KW-0732">Signal</keyword>
<dbReference type="RefSeq" id="WP_026419047.1">
    <property type="nucleotide sequence ID" value="NZ_AUBJ02000001.1"/>
</dbReference>
<comment type="caution">
    <text evidence="5">The sequence shown here is derived from an EMBL/GenBank/DDBJ whole genome shotgun (WGS) entry which is preliminary data.</text>
</comment>
<feature type="chain" id="PRO_5045562566" description="Tat pathway signal sequence domain protein" evidence="1">
    <location>
        <begin position="33"/>
        <end position="904"/>
    </location>
</feature>
<keyword evidence="6" id="KW-1185">Reference proteome</keyword>
<evidence type="ECO:0000259" key="4">
    <source>
        <dbReference type="Pfam" id="PF21346"/>
    </source>
</evidence>
<dbReference type="EMBL" id="AUBJ02000001">
    <property type="protein sequence ID" value="MCP2333864.1"/>
    <property type="molecule type" value="Genomic_DNA"/>
</dbReference>